<dbReference type="OMA" id="FYLNPYI"/>
<dbReference type="Proteomes" id="UP000002488">
    <property type="component" value="Unassembled WGS sequence"/>
</dbReference>
<accession>C6LPV5</accession>
<dbReference type="EMBL" id="ACGJ01000950">
    <property type="protein sequence ID" value="EET01958.1"/>
    <property type="molecule type" value="Genomic_DNA"/>
</dbReference>
<proteinExistence type="predicted"/>
<dbReference type="VEuPathDB" id="GiardiaDB:GL50581_774"/>
<dbReference type="AlphaFoldDB" id="C6LPV5"/>
<reference evidence="1 2" key="1">
    <citation type="journal article" date="2009" name="PLoS Pathog.">
        <title>Draft genome sequencing of giardia intestinalis assemblage B isolate GS: is human giardiasis caused by two different species?</title>
        <authorList>
            <person name="Franzen O."/>
            <person name="Jerlstrom-Hultqvist J."/>
            <person name="Castro E."/>
            <person name="Sherwood E."/>
            <person name="Ankarklev J."/>
            <person name="Reiner D.S."/>
            <person name="Palm D."/>
            <person name="Andersson J.O."/>
            <person name="Andersson B."/>
            <person name="Svard S.G."/>
        </authorList>
    </citation>
    <scope>NUCLEOTIDE SEQUENCE [LARGE SCALE GENOMIC DNA]</scope>
    <source>
        <strain evidence="2">ATCC 50581 / GS clone H7</strain>
    </source>
</reference>
<name>C6LPV5_GIAIB</name>
<dbReference type="OrthoDB" id="10255088at2759"/>
<gene>
    <name evidence="1" type="ORF">GL50581_774</name>
</gene>
<sequence>MPEILLYYLAQPRSLYIQATTTASEALYNVFDKEEFFRDDLRCFSIIAAYGHDRESCQFVLVQPHEYLIKHHGRASTFIIVLTAPPRMAEYQSYLKETEDFLYALYSNVRLSLKLGLLSLGSGVVSQLIAQSILIDYGLDKSAPFRQDASRIRDVLYDYLPDAYFHNLLGVSPRTRTRRIKRCEWEFLVDVFRYLQIQHLTRSSTKIYMINYLVMVRKGTVHRDSLHFYGTCSKKNSVRAGIPCKISVSHETKEVSIVLLKPTGLPIYRRRLNGSNIHECVHIRRYIHEYGAEGALKSLKRSTSIGMVEGVASNAVDRPILDSCNLPLQMFYLNPYIFYRNIRVHSFDRSSCKSATVVSTNLLLLSIVVGDALRDVFIWTSGASIIAGVLALSCSDVKHSGTASKPPNINQRCSVSEDSPIISVITAPSPVLRTPRTVDLRPELQRIRYEPKAL</sequence>
<evidence type="ECO:0000313" key="1">
    <source>
        <dbReference type="EMBL" id="EET01958.1"/>
    </source>
</evidence>
<evidence type="ECO:0000313" key="2">
    <source>
        <dbReference type="Proteomes" id="UP000002488"/>
    </source>
</evidence>
<organism evidence="1 2">
    <name type="scientific">Giardia intestinalis (strain ATCC 50581 / GS clone H7)</name>
    <name type="common">Giardia lamblia</name>
    <dbReference type="NCBI Taxonomy" id="598745"/>
    <lineage>
        <taxon>Eukaryota</taxon>
        <taxon>Metamonada</taxon>
        <taxon>Diplomonadida</taxon>
        <taxon>Hexamitidae</taxon>
        <taxon>Giardiinae</taxon>
        <taxon>Giardia</taxon>
    </lineage>
</organism>
<protein>
    <submittedName>
        <fullName evidence="1">Uncharacterized protein</fullName>
    </submittedName>
</protein>
<comment type="caution">
    <text evidence="1">The sequence shown here is derived from an EMBL/GenBank/DDBJ whole genome shotgun (WGS) entry which is preliminary data.</text>
</comment>